<protein>
    <submittedName>
        <fullName evidence="2">Uncharacterized protein</fullName>
    </submittedName>
</protein>
<evidence type="ECO:0000313" key="2">
    <source>
        <dbReference type="EMBL" id="CAA7029300.1"/>
    </source>
</evidence>
<gene>
    <name evidence="2" type="ORF">MERR_LOCUS16535</name>
</gene>
<dbReference type="EMBL" id="CACVBM020001079">
    <property type="protein sequence ID" value="CAA7029300.1"/>
    <property type="molecule type" value="Genomic_DNA"/>
</dbReference>
<keyword evidence="3" id="KW-1185">Reference proteome</keyword>
<proteinExistence type="predicted"/>
<name>A0A6D2IV06_9BRAS</name>
<comment type="caution">
    <text evidence="2">The sequence shown here is derived from an EMBL/GenBank/DDBJ whole genome shotgun (WGS) entry which is preliminary data.</text>
</comment>
<sequence length="116" mass="12908">MLLIPMSPGNSQNGSLNMDEICEGGRDRLQKLGREINSNPRDHLEPTIGLGLKTNFGPNNPNQLNIRITPKDIEYLAKSQSNPTEDLKGNQLEYERLRPSADHVEITQLAKASQSD</sequence>
<feature type="region of interest" description="Disordered" evidence="1">
    <location>
        <begin position="1"/>
        <end position="20"/>
    </location>
</feature>
<dbReference type="AlphaFoldDB" id="A0A6D2IV06"/>
<evidence type="ECO:0000313" key="3">
    <source>
        <dbReference type="Proteomes" id="UP000467841"/>
    </source>
</evidence>
<evidence type="ECO:0000256" key="1">
    <source>
        <dbReference type="SAM" id="MobiDB-lite"/>
    </source>
</evidence>
<reference evidence="2" key="1">
    <citation type="submission" date="2020-01" db="EMBL/GenBank/DDBJ databases">
        <authorList>
            <person name="Mishra B."/>
        </authorList>
    </citation>
    <scope>NUCLEOTIDE SEQUENCE [LARGE SCALE GENOMIC DNA]</scope>
</reference>
<dbReference type="Proteomes" id="UP000467841">
    <property type="component" value="Unassembled WGS sequence"/>
</dbReference>
<organism evidence="2 3">
    <name type="scientific">Microthlaspi erraticum</name>
    <dbReference type="NCBI Taxonomy" id="1685480"/>
    <lineage>
        <taxon>Eukaryota</taxon>
        <taxon>Viridiplantae</taxon>
        <taxon>Streptophyta</taxon>
        <taxon>Embryophyta</taxon>
        <taxon>Tracheophyta</taxon>
        <taxon>Spermatophyta</taxon>
        <taxon>Magnoliopsida</taxon>
        <taxon>eudicotyledons</taxon>
        <taxon>Gunneridae</taxon>
        <taxon>Pentapetalae</taxon>
        <taxon>rosids</taxon>
        <taxon>malvids</taxon>
        <taxon>Brassicales</taxon>
        <taxon>Brassicaceae</taxon>
        <taxon>Coluteocarpeae</taxon>
        <taxon>Microthlaspi</taxon>
    </lineage>
</organism>
<accession>A0A6D2IV06</accession>